<feature type="signal peptide" evidence="2">
    <location>
        <begin position="1"/>
        <end position="28"/>
    </location>
</feature>
<feature type="chain" id="PRO_5039135878" description="Exo-alpha-sialidase" evidence="2">
    <location>
        <begin position="29"/>
        <end position="318"/>
    </location>
</feature>
<dbReference type="Gene3D" id="2.130.10.10">
    <property type="entry name" value="YVTN repeat-like/Quinoprotein amine dehydrogenase"/>
    <property type="match status" value="2"/>
</dbReference>
<organism evidence="3 4">
    <name type="scientific">Xylanimonas oleitrophica</name>
    <dbReference type="NCBI Taxonomy" id="2607479"/>
    <lineage>
        <taxon>Bacteria</taxon>
        <taxon>Bacillati</taxon>
        <taxon>Actinomycetota</taxon>
        <taxon>Actinomycetes</taxon>
        <taxon>Micrococcales</taxon>
        <taxon>Promicromonosporaceae</taxon>
        <taxon>Xylanimonas</taxon>
    </lineage>
</organism>
<feature type="compositionally biased region" description="Low complexity" evidence="1">
    <location>
        <begin position="34"/>
        <end position="45"/>
    </location>
</feature>
<dbReference type="SUPFAM" id="SSF110296">
    <property type="entry name" value="Oligoxyloglucan reducing end-specific cellobiohydrolase"/>
    <property type="match status" value="1"/>
</dbReference>
<dbReference type="Proteomes" id="UP000248783">
    <property type="component" value="Unassembled WGS sequence"/>
</dbReference>
<keyword evidence="2" id="KW-0732">Signal</keyword>
<protein>
    <recommendedName>
        <fullName evidence="5">Exo-alpha-sialidase</fullName>
    </recommendedName>
</protein>
<gene>
    <name evidence="3" type="ORF">DNL40_12185</name>
</gene>
<sequence length="318" mass="32687">MIPPALARLRIPTAAALMLILTACSASPEPPGESPSEGSANPSGATLNRAEFSHLHSLVFDEQDRALYAATHAGVWALPDPTAPAEADRATAQRLGSGTQDTMGMTLAPDGSLLASGHPGPGEATDLAAPNLGLIRSTDRAQTWEPVSLAGEVDFHALAATDNAGAERIVGLDSASSTLLTSNDAGRTWKHGATVAAHDLAFLPDDPNQIIATTPDGVQISQDFGQSFSVLANAPLLVFVEATTTGDIVGIDTSGLVWTATASATNWEAHGTADGEPLEAMTVAVGPDATSHLVVATDQRLMISTDLGITWISMAEIS</sequence>
<dbReference type="InterPro" id="IPR054817">
    <property type="entry name" value="Glycosyl_F510_1955-like"/>
</dbReference>
<dbReference type="NCBIfam" id="NF045728">
    <property type="entry name" value="glycosyl_F510_1955"/>
    <property type="match status" value="1"/>
</dbReference>
<reference evidence="3 4" key="1">
    <citation type="submission" date="2018-06" db="EMBL/GenBank/DDBJ databases">
        <title>Whole genome sequencing of a novel hydrocarbon degrading bacterial strain, PW21 isolated from oil contaminated produced water sample.</title>
        <authorList>
            <person name="Nagkirti P."/>
            <person name="Shaikh A."/>
            <person name="Gowdaman V."/>
            <person name="Engineer A.E."/>
            <person name="Dagar S."/>
            <person name="Dhakephalkar P.K."/>
        </authorList>
    </citation>
    <scope>NUCLEOTIDE SEQUENCE [LARGE SCALE GENOMIC DNA]</scope>
    <source>
        <strain evidence="3 4">PW21</strain>
    </source>
</reference>
<evidence type="ECO:0000256" key="2">
    <source>
        <dbReference type="SAM" id="SignalP"/>
    </source>
</evidence>
<evidence type="ECO:0000313" key="4">
    <source>
        <dbReference type="Proteomes" id="UP000248783"/>
    </source>
</evidence>
<keyword evidence="4" id="KW-1185">Reference proteome</keyword>
<dbReference type="InterPro" id="IPR015943">
    <property type="entry name" value="WD40/YVTN_repeat-like_dom_sf"/>
</dbReference>
<name>A0A2W5WNT7_9MICO</name>
<evidence type="ECO:0000313" key="3">
    <source>
        <dbReference type="EMBL" id="PZR52423.1"/>
    </source>
</evidence>
<dbReference type="RefSeq" id="WP_111251535.1">
    <property type="nucleotide sequence ID" value="NZ_QKWH01000010.1"/>
</dbReference>
<evidence type="ECO:0008006" key="5">
    <source>
        <dbReference type="Google" id="ProtNLM"/>
    </source>
</evidence>
<dbReference type="EMBL" id="QKWH01000010">
    <property type="protein sequence ID" value="PZR52423.1"/>
    <property type="molecule type" value="Genomic_DNA"/>
</dbReference>
<proteinExistence type="predicted"/>
<feature type="region of interest" description="Disordered" evidence="1">
    <location>
        <begin position="26"/>
        <end position="46"/>
    </location>
</feature>
<evidence type="ECO:0000256" key="1">
    <source>
        <dbReference type="SAM" id="MobiDB-lite"/>
    </source>
</evidence>
<dbReference type="AlphaFoldDB" id="A0A2W5WNT7"/>
<accession>A0A2W5WNT7</accession>
<comment type="caution">
    <text evidence="3">The sequence shown here is derived from an EMBL/GenBank/DDBJ whole genome shotgun (WGS) entry which is preliminary data.</text>
</comment>